<evidence type="ECO:0000313" key="2">
    <source>
        <dbReference type="EMBL" id="KAL0580817.1"/>
    </source>
</evidence>
<evidence type="ECO:0000313" key="3">
    <source>
        <dbReference type="Proteomes" id="UP001465976"/>
    </source>
</evidence>
<keyword evidence="3" id="KW-1185">Reference proteome</keyword>
<comment type="caution">
    <text evidence="2">The sequence shown here is derived from an EMBL/GenBank/DDBJ whole genome shotgun (WGS) entry which is preliminary data.</text>
</comment>
<organism evidence="2 3">
    <name type="scientific">Marasmius crinis-equi</name>
    <dbReference type="NCBI Taxonomy" id="585013"/>
    <lineage>
        <taxon>Eukaryota</taxon>
        <taxon>Fungi</taxon>
        <taxon>Dikarya</taxon>
        <taxon>Basidiomycota</taxon>
        <taxon>Agaricomycotina</taxon>
        <taxon>Agaricomycetes</taxon>
        <taxon>Agaricomycetidae</taxon>
        <taxon>Agaricales</taxon>
        <taxon>Marasmiineae</taxon>
        <taxon>Marasmiaceae</taxon>
        <taxon>Marasmius</taxon>
    </lineage>
</organism>
<dbReference type="Proteomes" id="UP001465976">
    <property type="component" value="Unassembled WGS sequence"/>
</dbReference>
<sequence>MKKIKAACEGDHEAFDHVLDLVYGRKGKVRWEIMKARAPLLTDPSAPRPTPIIPSVPKSRPPVYSPVLSALLTAGYSRTTKALRQNYLKFPPTLSPRADPSSEEAQMLGPLSKRREVNTRWRWFTQEWKKVYPPLEVVVRDPSSGTESTERDAVSQANIREVGLQGHHLFEEIEQLVGQSHSARTPTRRERQTLKENGETRPQELAQRPTRWLRRRYQRLLARLPALIYTPGRNSSPGRYSVELSALSVAHDLRGSTIRKPELDADNLAWYELSQKKSAGRAPPQNEKIP</sequence>
<protein>
    <submittedName>
        <fullName evidence="2">Uncharacterized protein</fullName>
    </submittedName>
</protein>
<name>A0ABR3FZH3_9AGAR</name>
<reference evidence="2 3" key="1">
    <citation type="submission" date="2024-02" db="EMBL/GenBank/DDBJ databases">
        <title>A draft genome for the cacao thread blight pathogen Marasmius crinis-equi.</title>
        <authorList>
            <person name="Cohen S.P."/>
            <person name="Baruah I.K."/>
            <person name="Amoako-Attah I."/>
            <person name="Bukari Y."/>
            <person name="Meinhardt L.W."/>
            <person name="Bailey B.A."/>
        </authorList>
    </citation>
    <scope>NUCLEOTIDE SEQUENCE [LARGE SCALE GENOMIC DNA]</scope>
    <source>
        <strain evidence="2 3">GH-76</strain>
    </source>
</reference>
<dbReference type="EMBL" id="JBAHYK010000022">
    <property type="protein sequence ID" value="KAL0580817.1"/>
    <property type="molecule type" value="Genomic_DNA"/>
</dbReference>
<evidence type="ECO:0000256" key="1">
    <source>
        <dbReference type="SAM" id="MobiDB-lite"/>
    </source>
</evidence>
<accession>A0ABR3FZH3</accession>
<feature type="region of interest" description="Disordered" evidence="1">
    <location>
        <begin position="179"/>
        <end position="208"/>
    </location>
</feature>
<gene>
    <name evidence="2" type="ORF">V5O48_001193</name>
</gene>
<feature type="compositionally biased region" description="Basic and acidic residues" evidence="1">
    <location>
        <begin position="187"/>
        <end position="202"/>
    </location>
</feature>
<proteinExistence type="predicted"/>